<evidence type="ECO:0000256" key="1">
    <source>
        <dbReference type="ARBA" id="ARBA00009075"/>
    </source>
</evidence>
<dbReference type="GO" id="GO:0016020">
    <property type="term" value="C:membrane"/>
    <property type="evidence" value="ECO:0007669"/>
    <property type="project" value="InterPro"/>
</dbReference>
<evidence type="ECO:0000256" key="2">
    <source>
        <dbReference type="ARBA" id="ARBA00022448"/>
    </source>
</evidence>
<dbReference type="EMBL" id="FNTB01000001">
    <property type="protein sequence ID" value="SEC61597.1"/>
    <property type="molecule type" value="Genomic_DNA"/>
</dbReference>
<sequence length="445" mass="50650">MRFVYLFIICLPIFSIAQDSVAVKKKGTLSGQWRTYYMMTSNKGELKDFNALATGGKLKYQYNLLENLEIGAALYNSTNLGLQDLTIPDVTTGRISRYEEGLFDRLDLENDAVFLLGELYAKYKLNKHTFTFGRMKINTPLINPEDGRMIPTLVQGFWYWFNAEKAKFQLGVLNEIAPRSTGEFYGIGESIGTYPVGRNMYGNASAYADNTESDYVLMANAEFKLSKEFSVNIWNQYVDNVFNAVYIKPKLKVSKTISLEGEWLHQNKVGDGGNSIDSLRYYNQNSSDILGLKIGCKSKVGLLSLGYDRILPNGQFLSPREWGREDLFSFQKRERSEGSADNHALVFNYINSSNIIDEELNLKTILSVGKHWKGSVTDATLNKYALPDYTHINLDVFFTIKKLKHLRPELLITSKIANGNIPNNPNLYFNKVDMLHLDLILNYNF</sequence>
<evidence type="ECO:0000256" key="3">
    <source>
        <dbReference type="ARBA" id="ARBA00022729"/>
    </source>
</evidence>
<dbReference type="RefSeq" id="WP_074674350.1">
    <property type="nucleotide sequence ID" value="NZ_FNTB01000001.1"/>
</dbReference>
<dbReference type="AlphaFoldDB" id="A0A1H4TYV0"/>
<feature type="chain" id="PRO_5010245577" evidence="4">
    <location>
        <begin position="18"/>
        <end position="445"/>
    </location>
</feature>
<dbReference type="Gene3D" id="2.40.160.10">
    <property type="entry name" value="Porin"/>
    <property type="match status" value="1"/>
</dbReference>
<gene>
    <name evidence="5" type="ORF">SAMN05192540_3622</name>
</gene>
<dbReference type="Proteomes" id="UP000183038">
    <property type="component" value="Unassembled WGS sequence"/>
</dbReference>
<dbReference type="OrthoDB" id="862900at2"/>
<comment type="similarity">
    <text evidence="1">Belongs to the outer membrane porin (Opr) (TC 1.B.25) family.</text>
</comment>
<reference evidence="5 6" key="1">
    <citation type="submission" date="2016-10" db="EMBL/GenBank/DDBJ databases">
        <authorList>
            <person name="de Groot N.N."/>
        </authorList>
    </citation>
    <scope>NUCLEOTIDE SEQUENCE [LARGE SCALE GENOMIC DNA]</scope>
    <source>
        <strain evidence="5 6">MAR_2009_71</strain>
    </source>
</reference>
<dbReference type="Pfam" id="PF03573">
    <property type="entry name" value="OprD"/>
    <property type="match status" value="1"/>
</dbReference>
<organism evidence="5 6">
    <name type="scientific">Maribacter dokdonensis</name>
    <dbReference type="NCBI Taxonomy" id="320912"/>
    <lineage>
        <taxon>Bacteria</taxon>
        <taxon>Pseudomonadati</taxon>
        <taxon>Bacteroidota</taxon>
        <taxon>Flavobacteriia</taxon>
        <taxon>Flavobacteriales</taxon>
        <taxon>Flavobacteriaceae</taxon>
        <taxon>Maribacter</taxon>
    </lineage>
</organism>
<evidence type="ECO:0000313" key="5">
    <source>
        <dbReference type="EMBL" id="SEC61597.1"/>
    </source>
</evidence>
<feature type="signal peptide" evidence="4">
    <location>
        <begin position="1"/>
        <end position="17"/>
    </location>
</feature>
<keyword evidence="3 4" id="KW-0732">Signal</keyword>
<keyword evidence="2" id="KW-0813">Transport</keyword>
<dbReference type="InterPro" id="IPR005318">
    <property type="entry name" value="OM_porin_bac"/>
</dbReference>
<accession>A0A1H4TYV0</accession>
<evidence type="ECO:0000313" key="6">
    <source>
        <dbReference type="Proteomes" id="UP000183038"/>
    </source>
</evidence>
<dbReference type="InterPro" id="IPR023614">
    <property type="entry name" value="Porin_dom_sf"/>
</dbReference>
<proteinExistence type="inferred from homology"/>
<evidence type="ECO:0000256" key="4">
    <source>
        <dbReference type="SAM" id="SignalP"/>
    </source>
</evidence>
<name>A0A1H4TYV0_9FLAO</name>
<protein>
    <submittedName>
        <fullName evidence="5">Outer membrane porin, OprD family</fullName>
    </submittedName>
</protein>